<dbReference type="Gene3D" id="3.40.50.2000">
    <property type="entry name" value="Glycogen Phosphorylase B"/>
    <property type="match status" value="1"/>
</dbReference>
<accession>A0ABS4SWS2</accession>
<dbReference type="PANTHER" id="PTHR44835:SF1">
    <property type="entry name" value="PROTEIN O-GLCNAC TRANSFERASE"/>
    <property type="match status" value="1"/>
</dbReference>
<feature type="repeat" description="TPR" evidence="8">
    <location>
        <begin position="156"/>
        <end position="189"/>
    </location>
</feature>
<comment type="similarity">
    <text evidence="2">Belongs to the glycosyltransferase 41 family. O-GlcNAc transferase subfamily.</text>
</comment>
<feature type="domain" description="O-GlcNAc transferase C-terminal" evidence="9">
    <location>
        <begin position="302"/>
        <end position="443"/>
    </location>
</feature>
<evidence type="ECO:0000256" key="2">
    <source>
        <dbReference type="ARBA" id="ARBA00005386"/>
    </source>
</evidence>
<evidence type="ECO:0000313" key="10">
    <source>
        <dbReference type="EMBL" id="MBP2295840.1"/>
    </source>
</evidence>
<dbReference type="Gene3D" id="1.25.40.10">
    <property type="entry name" value="Tetratricopeptide repeat domain"/>
    <property type="match status" value="4"/>
</dbReference>
<gene>
    <name evidence="10" type="ORF">J2851_005653</name>
</gene>
<dbReference type="Proteomes" id="UP000781958">
    <property type="component" value="Unassembled WGS sequence"/>
</dbReference>
<evidence type="ECO:0000256" key="3">
    <source>
        <dbReference type="ARBA" id="ARBA00011970"/>
    </source>
</evidence>
<comment type="caution">
    <text evidence="10">The sequence shown here is derived from an EMBL/GenBank/DDBJ whole genome shotgun (WGS) entry which is preliminary data.</text>
</comment>
<dbReference type="EC" id="2.4.1.255" evidence="3"/>
<sequence>MTDPDRPDPAAPGAQTPAVASATLLADGLAHHEAGRLAEAETAYRRLLDQDPGNSDGWNLLGVVRAQQGDARACVRCIRSALAIREAPEYLYNLGTALRDLGRLDEAVAAYERVVRLAPDRADAHMAVGALHQLRRQPIEAIAAYRRAIAIRPDSAEAHSSLGMVLQEVGQREEAIAAFSAAILHKPSHAEGHSNLGFALQGLGRLSESAAAFAVALAFRPEFPEAWSNLGNTFKEMGLLDRAVAAYRTALAQRPHFPEAAGNLAMTQHYASECGNADFLATARESVARLGLATGVTAPPRAFPNAEDPDRPLRVGYVSGDFNSHPVGYFLESVLAAHDRAAVTIHCYANNVRRDALTDRLRARADVWRDIAGLDDDTVEGMVRGDGIDLLVDLSGHTAGNRLPLFARKPAPVQVSWLGYFGTTGLPAMDHIIADRHVVSPGEERFFTETVWRLPGSYLCFTPPSDRVPVTPPPMLGTGVVTLGCFQNRAKITSATVALWAGVLAAMPQARLLVKARQMGDAGVRQALRDRFAAHGIAANRVRMEGESPRADYLAGHGRIDIAVDTTPFGGGTTTAECLWMGVPLVTLRGDRWAGRIGESLLHTLGLADRLVADSPADYVAKVAALAGDPAALADLRAGLRGRLEQSPLCDGPGFARGLEAAYRAMWQGWCRKR</sequence>
<feature type="repeat" description="TPR" evidence="8">
    <location>
        <begin position="88"/>
        <end position="121"/>
    </location>
</feature>
<evidence type="ECO:0000256" key="7">
    <source>
        <dbReference type="ARBA" id="ARBA00022803"/>
    </source>
</evidence>
<dbReference type="RefSeq" id="WP_209770456.1">
    <property type="nucleotide sequence ID" value="NZ_JAGINP010000024.1"/>
</dbReference>
<evidence type="ECO:0000256" key="4">
    <source>
        <dbReference type="ARBA" id="ARBA00022676"/>
    </source>
</evidence>
<keyword evidence="11" id="KW-1185">Reference proteome</keyword>
<feature type="domain" description="O-GlcNAc transferase C-terminal" evidence="9">
    <location>
        <begin position="484"/>
        <end position="652"/>
    </location>
</feature>
<dbReference type="PROSITE" id="PS50005">
    <property type="entry name" value="TPR"/>
    <property type="match status" value="5"/>
</dbReference>
<dbReference type="Pfam" id="PF00515">
    <property type="entry name" value="TPR_1"/>
    <property type="match status" value="1"/>
</dbReference>
<keyword evidence="7 8" id="KW-0802">TPR repeat</keyword>
<dbReference type="InterPro" id="IPR029489">
    <property type="entry name" value="OGT/SEC/SPY_C"/>
</dbReference>
<dbReference type="InterPro" id="IPR019734">
    <property type="entry name" value="TPR_rpt"/>
</dbReference>
<feature type="repeat" description="TPR" evidence="8">
    <location>
        <begin position="21"/>
        <end position="54"/>
    </location>
</feature>
<protein>
    <recommendedName>
        <fullName evidence="3">protein O-GlcNAc transferase</fullName>
        <ecNumber evidence="3">2.4.1.255</ecNumber>
    </recommendedName>
</protein>
<dbReference type="SUPFAM" id="SSF48452">
    <property type="entry name" value="TPR-like"/>
    <property type="match status" value="1"/>
</dbReference>
<name>A0ABS4SWS2_9PROT</name>
<dbReference type="PANTHER" id="PTHR44835">
    <property type="entry name" value="UDP-N-ACETYLGLUCOSAMINE--PEPTIDE N-ACETYLGLUCOSAMINYLTRANSFERASE SPINDLY-RELATED"/>
    <property type="match status" value="1"/>
</dbReference>
<dbReference type="Pfam" id="PF13844">
    <property type="entry name" value="Glyco_transf_41"/>
    <property type="match status" value="2"/>
</dbReference>
<keyword evidence="5 10" id="KW-0808">Transferase</keyword>
<keyword evidence="6" id="KW-0677">Repeat</keyword>
<feature type="repeat" description="TPR" evidence="8">
    <location>
        <begin position="122"/>
        <end position="155"/>
    </location>
</feature>
<organism evidence="10 11">
    <name type="scientific">Azospirillum rugosum</name>
    <dbReference type="NCBI Taxonomy" id="416170"/>
    <lineage>
        <taxon>Bacteria</taxon>
        <taxon>Pseudomonadati</taxon>
        <taxon>Pseudomonadota</taxon>
        <taxon>Alphaproteobacteria</taxon>
        <taxon>Rhodospirillales</taxon>
        <taxon>Azospirillaceae</taxon>
        <taxon>Azospirillum</taxon>
    </lineage>
</organism>
<evidence type="ECO:0000256" key="8">
    <source>
        <dbReference type="PROSITE-ProRule" id="PRU00339"/>
    </source>
</evidence>
<dbReference type="EMBL" id="JAGINP010000024">
    <property type="protein sequence ID" value="MBP2295840.1"/>
    <property type="molecule type" value="Genomic_DNA"/>
</dbReference>
<dbReference type="Gene3D" id="3.40.50.11380">
    <property type="match status" value="1"/>
</dbReference>
<dbReference type="Pfam" id="PF13432">
    <property type="entry name" value="TPR_16"/>
    <property type="match status" value="3"/>
</dbReference>
<keyword evidence="4" id="KW-0328">Glycosyltransferase</keyword>
<dbReference type="GO" id="GO:0016740">
    <property type="term" value="F:transferase activity"/>
    <property type="evidence" value="ECO:0007669"/>
    <property type="project" value="UniProtKB-KW"/>
</dbReference>
<evidence type="ECO:0000313" key="11">
    <source>
        <dbReference type="Proteomes" id="UP000781958"/>
    </source>
</evidence>
<proteinExistence type="inferred from homology"/>
<dbReference type="InterPro" id="IPR011990">
    <property type="entry name" value="TPR-like_helical_dom_sf"/>
</dbReference>
<reference evidence="10 11" key="1">
    <citation type="submission" date="2021-03" db="EMBL/GenBank/DDBJ databases">
        <title>Genomic Encyclopedia of Type Strains, Phase III (KMG-III): the genomes of soil and plant-associated and newly described type strains.</title>
        <authorList>
            <person name="Whitman W."/>
        </authorList>
    </citation>
    <scope>NUCLEOTIDE SEQUENCE [LARGE SCALE GENOMIC DNA]</scope>
    <source>
        <strain evidence="10 11">IMMIB AFH-6</strain>
    </source>
</reference>
<dbReference type="SMART" id="SM00028">
    <property type="entry name" value="TPR"/>
    <property type="match status" value="7"/>
</dbReference>
<evidence type="ECO:0000256" key="6">
    <source>
        <dbReference type="ARBA" id="ARBA00022737"/>
    </source>
</evidence>
<evidence type="ECO:0000256" key="5">
    <source>
        <dbReference type="ARBA" id="ARBA00022679"/>
    </source>
</evidence>
<evidence type="ECO:0000256" key="1">
    <source>
        <dbReference type="ARBA" id="ARBA00004922"/>
    </source>
</evidence>
<dbReference type="SUPFAM" id="SSF53756">
    <property type="entry name" value="UDP-Glycosyltransferase/glycogen phosphorylase"/>
    <property type="match status" value="1"/>
</dbReference>
<evidence type="ECO:0000259" key="9">
    <source>
        <dbReference type="Pfam" id="PF13844"/>
    </source>
</evidence>
<comment type="pathway">
    <text evidence="1">Protein modification; protein glycosylation.</text>
</comment>
<dbReference type="InterPro" id="IPR051939">
    <property type="entry name" value="Glycosyltr_41/O-GlcNAc_trsf"/>
</dbReference>
<feature type="repeat" description="TPR" evidence="8">
    <location>
        <begin position="224"/>
        <end position="257"/>
    </location>
</feature>
<dbReference type="PROSITE" id="PS50293">
    <property type="entry name" value="TPR_REGION"/>
    <property type="match status" value="1"/>
</dbReference>